<protein>
    <recommendedName>
        <fullName evidence="6">Ubiquitin carboxyl-terminal hydrolase CYLD</fullName>
    </recommendedName>
</protein>
<dbReference type="EMBL" id="CAXLJM020000027">
    <property type="protein sequence ID" value="CAL8095493.1"/>
    <property type="molecule type" value="Genomic_DNA"/>
</dbReference>
<evidence type="ECO:0000313" key="4">
    <source>
        <dbReference type="EMBL" id="CAL8095493.1"/>
    </source>
</evidence>
<comment type="subcellular location">
    <subcellularLocation>
        <location evidence="1">Cytoplasm</location>
        <location evidence="1">Cytoskeleton</location>
        <location evidence="1">Microtubule organizing center</location>
        <location evidence="1">Centrosome</location>
    </subcellularLocation>
</comment>
<name>A0ABP1QA51_9HEXA</name>
<feature type="compositionally biased region" description="Low complexity" evidence="3">
    <location>
        <begin position="664"/>
        <end position="674"/>
    </location>
</feature>
<feature type="compositionally biased region" description="Low complexity" evidence="3">
    <location>
        <begin position="837"/>
        <end position="847"/>
    </location>
</feature>
<keyword evidence="2" id="KW-0963">Cytoplasm</keyword>
<gene>
    <name evidence="4" type="ORF">ODALV1_LOCUS9101</name>
</gene>
<feature type="compositionally biased region" description="Pro residues" evidence="3">
    <location>
        <begin position="919"/>
        <end position="930"/>
    </location>
</feature>
<feature type="compositionally biased region" description="Basic and acidic residues" evidence="3">
    <location>
        <begin position="374"/>
        <end position="385"/>
    </location>
</feature>
<feature type="region of interest" description="Disordered" evidence="3">
    <location>
        <begin position="1063"/>
        <end position="1126"/>
    </location>
</feature>
<feature type="compositionally biased region" description="Low complexity" evidence="3">
    <location>
        <begin position="420"/>
        <end position="436"/>
    </location>
</feature>
<keyword evidence="5" id="KW-1185">Reference proteome</keyword>
<feature type="region of interest" description="Disordered" evidence="3">
    <location>
        <begin position="836"/>
        <end position="856"/>
    </location>
</feature>
<evidence type="ECO:0008006" key="6">
    <source>
        <dbReference type="Google" id="ProtNLM"/>
    </source>
</evidence>
<feature type="compositionally biased region" description="Low complexity" evidence="3">
    <location>
        <begin position="1008"/>
        <end position="1019"/>
    </location>
</feature>
<feature type="region of interest" description="Disordered" evidence="3">
    <location>
        <begin position="590"/>
        <end position="810"/>
    </location>
</feature>
<feature type="compositionally biased region" description="Acidic residues" evidence="3">
    <location>
        <begin position="675"/>
        <end position="684"/>
    </location>
</feature>
<feature type="compositionally biased region" description="Basic and acidic residues" evidence="3">
    <location>
        <begin position="986"/>
        <end position="1002"/>
    </location>
</feature>
<organism evidence="4 5">
    <name type="scientific">Orchesella dallaii</name>
    <dbReference type="NCBI Taxonomy" id="48710"/>
    <lineage>
        <taxon>Eukaryota</taxon>
        <taxon>Metazoa</taxon>
        <taxon>Ecdysozoa</taxon>
        <taxon>Arthropoda</taxon>
        <taxon>Hexapoda</taxon>
        <taxon>Collembola</taxon>
        <taxon>Entomobryomorpha</taxon>
        <taxon>Entomobryoidea</taxon>
        <taxon>Orchesellidae</taxon>
        <taxon>Orchesellinae</taxon>
        <taxon>Orchesella</taxon>
    </lineage>
</organism>
<dbReference type="PANTHER" id="PTHR11830">
    <property type="entry name" value="40S RIBOSOMAL PROTEIN S3A"/>
    <property type="match status" value="1"/>
</dbReference>
<dbReference type="SUPFAM" id="SSF74924">
    <property type="entry name" value="Cap-Gly domain"/>
    <property type="match status" value="1"/>
</dbReference>
<evidence type="ECO:0000256" key="2">
    <source>
        <dbReference type="ARBA" id="ARBA00022490"/>
    </source>
</evidence>
<dbReference type="InterPro" id="IPR036859">
    <property type="entry name" value="CAP-Gly_dom_sf"/>
</dbReference>
<feature type="compositionally biased region" description="Pro residues" evidence="3">
    <location>
        <begin position="312"/>
        <end position="323"/>
    </location>
</feature>
<feature type="compositionally biased region" description="Polar residues" evidence="3">
    <location>
        <begin position="654"/>
        <end position="663"/>
    </location>
</feature>
<reference evidence="4 5" key="1">
    <citation type="submission" date="2024-08" db="EMBL/GenBank/DDBJ databases">
        <authorList>
            <person name="Cucini C."/>
            <person name="Frati F."/>
        </authorList>
    </citation>
    <scope>NUCLEOTIDE SEQUENCE [LARGE SCALE GENOMIC DNA]</scope>
</reference>
<feature type="compositionally biased region" description="Polar residues" evidence="3">
    <location>
        <begin position="1093"/>
        <end position="1105"/>
    </location>
</feature>
<feature type="region of interest" description="Disordered" evidence="3">
    <location>
        <begin position="288"/>
        <end position="561"/>
    </location>
</feature>
<feature type="compositionally biased region" description="Polar residues" evidence="3">
    <location>
        <begin position="703"/>
        <end position="726"/>
    </location>
</feature>
<evidence type="ECO:0000256" key="3">
    <source>
        <dbReference type="SAM" id="MobiDB-lite"/>
    </source>
</evidence>
<dbReference type="Proteomes" id="UP001642540">
    <property type="component" value="Unassembled WGS sequence"/>
</dbReference>
<feature type="region of interest" description="Disordered" evidence="3">
    <location>
        <begin position="895"/>
        <end position="1048"/>
    </location>
</feature>
<sequence>MGLLDCVASPEGRDSFDVAERRPIYKPNKISRSDHDISRRRALPLFSSQSSLKTVRDVDFWRQGVVRFLFAPEGREDVRVLRVPLNQLGYAAITDFIGAIPEELFEEYQAQPPPDEGLLKDDKVFWVRDGIAEPGTFKWKGNIGTDSCVGLQLDRKKAVPFGTYDGKGLFYCKPGHRALVPEHEVIPYKKFLRRFLGVPQRKDSVIGSSVRLSAKAIAAKNSKPGDRVYLPKEKKWAIVQWIGKIDGETVVDIIYEPPKAEAGMPVSPDEPCISRSFSMADFIDEVGASEPNTPITAQPPQEQPKLEEPTAPTKPLPPSPPPLSSDESEDSELTTSDDDDDDDDDDDESDSGEGESEVDERESEVDEVEMNANEGEREARDKVREEEENDETDAKAVKSDTESEKSVSQESINLENAPTSKRSSLRSAASSKRSSLQVTELQVLQNDVPEAQLSIQTPSPMLPSPKRKGFFKFSPNKKRSKSPRPVTPVEEPEIENLPSPTEPTEPEHERSPSPVLRPAKSSNIFSSLRFKKSKKPAKEVEMAEPEEIEEPKQVPKKKNKSEWSIIFFKPKNKTPIEKLTLAQSSRIECTTPIDEMVPPDKIPTPPPQTDEFDERRIERPEFIPFPSVQPGEENRKKGLGKPVEPPTVPETFAGASSQHFQEASLSPNDNSSESESSESEDELDAGGQQVAATVEMHVPPIETSVSVNVNRQEQNLSTDIANLSDSESSEDERIPEREVSPPPASNASSESPVEKLEQNLPANQSVPIDKFKETTIRNRPSSFGSFLRRIKNPSRKPEEGQKIPPSPTLVHEPSIEQALPVVTHDNNAVTIEEIVSPIRPQPQQQIQDANPEQETTPQIEGYKMLTESESSLSDAGIQKEELDEPKVVAQARKTLVRPTSTVEGNQDGIILDLLDLDEPTPPFISPPPVPAEESPKRKQSWNRSFSFSFSKKRKGSYPQPPTTPAPPVPNEPRDSDKENEESSVSSKERGNQELQGEKENDQKSSLASSFRNSFRRTFSLTKKRHTSVDSEGETVKSPPSSINRPRPVTLYFDNNEVAQVRQSFRNKRPASVVVDIQPWSNRRGGDEVDIYNSPRSSQDLSSPLKSPNPALEPKQPEPAIPKHRIFTTPSIFYKKNKKTEEQVFSPKPAKTSLYKKWNSAEVGAEKEEQPQTPIDDITSPSNYQPPPLPTTPLPIFEAEKPASNFPFMESGGSIDGQSPKLKSALKQRKEIDCIPNGLKINDRVMWYSGKEPVPGTVQRLFKDGTDKYTAMVKFDREVKTEPLRLIREGDAYMITVEELITPGMFTPTNVAQNDTSPTQSISAPQTPMTPSVRFDNVKDAEQDIPHVTITEVNDELDLPPPFQEEEVNMACGFNRGIQCRDRSCCLETVLFSLFYTTNAFDIAMLYGNSPNEDSLTKSVRTILRREIVDPLRREGFCAWPAIKKLRDAVKPLSDEWQTLSTDAEVMMFILFDRALKLGKFISYSNDMSDYLHQLVVDTKDLSKSTTVQHLFETSLQLMDKLKLKTIPTPALIMEMPRSNDKLVQYKAVIPNLSLHVSRVLDDGSRLCICGVVAKHECRKCSANFGSRSIVFCDNCKGTADIIHFQLTHQAELISLNQSIVIMDLAAILCVKQGHYSSFVRCGNEKLSPWVYFDGGEAENPKVCIEQNLGMWLERLEKYPGKYHDALQYPLLTHILQDSHICVYQPREKSSSV</sequence>
<feature type="compositionally biased region" description="Polar residues" evidence="3">
    <location>
        <begin position="408"/>
        <end position="419"/>
    </location>
</feature>
<feature type="compositionally biased region" description="Pro residues" evidence="3">
    <location>
        <begin position="958"/>
        <end position="970"/>
    </location>
</feature>
<feature type="compositionally biased region" description="Basic residues" evidence="3">
    <location>
        <begin position="465"/>
        <end position="482"/>
    </location>
</feature>
<evidence type="ECO:0000256" key="1">
    <source>
        <dbReference type="ARBA" id="ARBA00004300"/>
    </source>
</evidence>
<comment type="caution">
    <text evidence="4">The sequence shown here is derived from an EMBL/GenBank/DDBJ whole genome shotgun (WGS) entry which is preliminary data.</text>
</comment>
<feature type="region of interest" description="Disordered" evidence="3">
    <location>
        <begin position="1160"/>
        <end position="1185"/>
    </location>
</feature>
<accession>A0ABP1QA51</accession>
<feature type="compositionally biased region" description="Acidic residues" evidence="3">
    <location>
        <begin position="326"/>
        <end position="369"/>
    </location>
</feature>
<evidence type="ECO:0000313" key="5">
    <source>
        <dbReference type="Proteomes" id="UP001642540"/>
    </source>
</evidence>
<feature type="compositionally biased region" description="Basic and acidic residues" evidence="3">
    <location>
        <begin position="392"/>
        <end position="407"/>
    </location>
</feature>
<proteinExistence type="predicted"/>
<dbReference type="Gene3D" id="3.90.70.10">
    <property type="entry name" value="Cysteine proteinases"/>
    <property type="match status" value="1"/>
</dbReference>